<dbReference type="InterPro" id="IPR020549">
    <property type="entry name" value="YbeY_CS"/>
</dbReference>
<comment type="subcellular location">
    <subcellularLocation>
        <location evidence="7">Cytoplasm</location>
    </subcellularLocation>
</comment>
<evidence type="ECO:0000256" key="4">
    <source>
        <dbReference type="ARBA" id="ARBA00022759"/>
    </source>
</evidence>
<evidence type="ECO:0000256" key="7">
    <source>
        <dbReference type="HAMAP-Rule" id="MF_00009"/>
    </source>
</evidence>
<keyword evidence="9" id="KW-1185">Reference proteome</keyword>
<dbReference type="PANTHER" id="PTHR46986:SF1">
    <property type="entry name" value="ENDORIBONUCLEASE YBEY, CHLOROPLASTIC"/>
    <property type="match status" value="1"/>
</dbReference>
<dbReference type="EC" id="3.1.-.-" evidence="7"/>
<evidence type="ECO:0000313" key="8">
    <source>
        <dbReference type="EMBL" id="SDC84732.1"/>
    </source>
</evidence>
<keyword evidence="3 7" id="KW-0479">Metal-binding</keyword>
<dbReference type="GO" id="GO:0006364">
    <property type="term" value="P:rRNA processing"/>
    <property type="evidence" value="ECO:0007669"/>
    <property type="project" value="UniProtKB-UniRule"/>
</dbReference>
<dbReference type="GO" id="GO:0004521">
    <property type="term" value="F:RNA endonuclease activity"/>
    <property type="evidence" value="ECO:0007669"/>
    <property type="project" value="UniProtKB-UniRule"/>
</dbReference>
<proteinExistence type="inferred from homology"/>
<dbReference type="AlphaFoldDB" id="A0A1G6PX07"/>
<dbReference type="RefSeq" id="WP_092129274.1">
    <property type="nucleotide sequence ID" value="NZ_FMYU01000010.1"/>
</dbReference>
<dbReference type="PROSITE" id="PS01306">
    <property type="entry name" value="UPF0054"/>
    <property type="match status" value="1"/>
</dbReference>
<evidence type="ECO:0000256" key="3">
    <source>
        <dbReference type="ARBA" id="ARBA00022723"/>
    </source>
</evidence>
<comment type="function">
    <text evidence="7">Single strand-specific metallo-endoribonuclease involved in late-stage 70S ribosome quality control and in maturation of the 3' terminus of the 16S rRNA.</text>
</comment>
<keyword evidence="7" id="KW-0698">rRNA processing</keyword>
<evidence type="ECO:0000256" key="6">
    <source>
        <dbReference type="ARBA" id="ARBA00022833"/>
    </source>
</evidence>
<evidence type="ECO:0000313" key="9">
    <source>
        <dbReference type="Proteomes" id="UP000199411"/>
    </source>
</evidence>
<keyword evidence="2 7" id="KW-0540">Nuclease</keyword>
<feature type="binding site" evidence="7">
    <location>
        <position position="113"/>
    </location>
    <ligand>
        <name>Zn(2+)</name>
        <dbReference type="ChEBI" id="CHEBI:29105"/>
        <note>catalytic</note>
    </ligand>
</feature>
<dbReference type="PANTHER" id="PTHR46986">
    <property type="entry name" value="ENDORIBONUCLEASE YBEY, CHLOROPLASTIC"/>
    <property type="match status" value="1"/>
</dbReference>
<dbReference type="GO" id="GO:0008270">
    <property type="term" value="F:zinc ion binding"/>
    <property type="evidence" value="ECO:0007669"/>
    <property type="project" value="UniProtKB-UniRule"/>
</dbReference>
<dbReference type="InterPro" id="IPR002036">
    <property type="entry name" value="YbeY"/>
</dbReference>
<keyword evidence="4 7" id="KW-0255">Endonuclease</keyword>
<evidence type="ECO:0000256" key="1">
    <source>
        <dbReference type="ARBA" id="ARBA00010875"/>
    </source>
</evidence>
<evidence type="ECO:0000256" key="5">
    <source>
        <dbReference type="ARBA" id="ARBA00022801"/>
    </source>
</evidence>
<evidence type="ECO:0000256" key="2">
    <source>
        <dbReference type="ARBA" id="ARBA00022722"/>
    </source>
</evidence>
<dbReference type="InterPro" id="IPR023091">
    <property type="entry name" value="MetalPrtase_cat_dom_sf_prd"/>
</dbReference>
<keyword evidence="7" id="KW-0963">Cytoplasm</keyword>
<dbReference type="SUPFAM" id="SSF55486">
    <property type="entry name" value="Metalloproteases ('zincins'), catalytic domain"/>
    <property type="match status" value="1"/>
</dbReference>
<feature type="binding site" evidence="7">
    <location>
        <position position="103"/>
    </location>
    <ligand>
        <name>Zn(2+)</name>
        <dbReference type="ChEBI" id="CHEBI:29105"/>
        <note>catalytic</note>
    </ligand>
</feature>
<comment type="cofactor">
    <cofactor evidence="7">
        <name>Zn(2+)</name>
        <dbReference type="ChEBI" id="CHEBI:29105"/>
    </cofactor>
    <text evidence="7">Binds 1 zinc ion.</text>
</comment>
<dbReference type="HAMAP" id="MF_00009">
    <property type="entry name" value="Endoribonucl_YbeY"/>
    <property type="match status" value="1"/>
</dbReference>
<reference evidence="9" key="1">
    <citation type="submission" date="2016-10" db="EMBL/GenBank/DDBJ databases">
        <authorList>
            <person name="Varghese N."/>
            <person name="Submissions S."/>
        </authorList>
    </citation>
    <scope>NUCLEOTIDE SEQUENCE [LARGE SCALE GENOMIC DNA]</scope>
    <source>
        <strain evidence="9">DSM 8415</strain>
    </source>
</reference>
<dbReference type="Gene3D" id="3.40.390.30">
    <property type="entry name" value="Metalloproteases ('zincins'), catalytic domain"/>
    <property type="match status" value="1"/>
</dbReference>
<comment type="similarity">
    <text evidence="1 7">Belongs to the endoribonuclease YbeY family.</text>
</comment>
<sequence>MKTIIDECGVNNKLYFKKFLDFLYKKFNISQKKEINILFCDADKIKELNKQYRKKNTATDVLSFYGYNDTILGDIAICCEVAKKEAQKAKMNERDFLLFLIAHGFLHLLGYSHDNIKDYEAMIDLQKQILQEWNQL</sequence>
<keyword evidence="5 7" id="KW-0378">Hydrolase</keyword>
<organism evidence="8 9">
    <name type="scientific">Desulfurella multipotens</name>
    <dbReference type="NCBI Taxonomy" id="79269"/>
    <lineage>
        <taxon>Bacteria</taxon>
        <taxon>Pseudomonadati</taxon>
        <taxon>Campylobacterota</taxon>
        <taxon>Desulfurellia</taxon>
        <taxon>Desulfurellales</taxon>
        <taxon>Desulfurellaceae</taxon>
        <taxon>Desulfurella</taxon>
    </lineage>
</organism>
<feature type="binding site" evidence="7">
    <location>
        <position position="107"/>
    </location>
    <ligand>
        <name>Zn(2+)</name>
        <dbReference type="ChEBI" id="CHEBI:29105"/>
        <note>catalytic</note>
    </ligand>
</feature>
<accession>A0A1G6PX07</accession>
<dbReference type="Proteomes" id="UP000199411">
    <property type="component" value="Unassembled WGS sequence"/>
</dbReference>
<dbReference type="EMBL" id="FMYU01000010">
    <property type="protein sequence ID" value="SDC84732.1"/>
    <property type="molecule type" value="Genomic_DNA"/>
</dbReference>
<dbReference type="GO" id="GO:0005737">
    <property type="term" value="C:cytoplasm"/>
    <property type="evidence" value="ECO:0007669"/>
    <property type="project" value="UniProtKB-SubCell"/>
</dbReference>
<dbReference type="OrthoDB" id="9807740at2"/>
<dbReference type="Pfam" id="PF02130">
    <property type="entry name" value="YbeY"/>
    <property type="match status" value="1"/>
</dbReference>
<protein>
    <recommendedName>
        <fullName evidence="7">Endoribonuclease YbeY</fullName>
        <ecNumber evidence="7">3.1.-.-</ecNumber>
    </recommendedName>
</protein>
<keyword evidence="7" id="KW-0690">Ribosome biogenesis</keyword>
<name>A0A1G6PX07_9BACT</name>
<dbReference type="GO" id="GO:0004222">
    <property type="term" value="F:metalloendopeptidase activity"/>
    <property type="evidence" value="ECO:0007669"/>
    <property type="project" value="InterPro"/>
</dbReference>
<gene>
    <name evidence="7" type="primary">ybeY</name>
    <name evidence="8" type="ORF">SAMN05660835_01463</name>
</gene>
<dbReference type="NCBIfam" id="TIGR00043">
    <property type="entry name" value="rRNA maturation RNase YbeY"/>
    <property type="match status" value="1"/>
</dbReference>
<keyword evidence="6 7" id="KW-0862">Zinc</keyword>